<dbReference type="GO" id="GO:0046933">
    <property type="term" value="F:proton-transporting ATP synthase activity, rotational mechanism"/>
    <property type="evidence" value="ECO:0007669"/>
    <property type="project" value="UniProtKB-UniRule"/>
</dbReference>
<dbReference type="InterPro" id="IPR028987">
    <property type="entry name" value="ATP_synth_B-like_membr_sf"/>
</dbReference>
<dbReference type="Proteomes" id="UP000198815">
    <property type="component" value="Unassembled WGS sequence"/>
</dbReference>
<evidence type="ECO:0000256" key="8">
    <source>
        <dbReference type="ARBA" id="ARBA00022989"/>
    </source>
</evidence>
<keyword evidence="18" id="KW-1185">Reference proteome</keyword>
<accession>A0A1H9R0C9</accession>
<evidence type="ECO:0000256" key="14">
    <source>
        <dbReference type="HAMAP-Rule" id="MF_01398"/>
    </source>
</evidence>
<dbReference type="GO" id="GO:0005886">
    <property type="term" value="C:plasma membrane"/>
    <property type="evidence" value="ECO:0007669"/>
    <property type="project" value="UniProtKB-SubCell"/>
</dbReference>
<evidence type="ECO:0000256" key="10">
    <source>
        <dbReference type="ARBA" id="ARBA00023136"/>
    </source>
</evidence>
<comment type="subunit">
    <text evidence="13 14">F-type ATPases have 2 components, F(1) - the catalytic core - and F(0) - the membrane proton channel. F(1) has five subunits: alpha(3), beta(3), gamma(1), delta(1), epsilon(1). F(0) has three main subunits: a(1), b(2) and c(10-14). The alpha and beta chains form an alternating ring which encloses part of the gamma chain. F(1) is attached to F(0) by a central stalk formed by the gamma and epsilon chains, while a peripheral stalk is formed by the delta and b chains.</text>
</comment>
<feature type="coiled-coil region" evidence="16">
    <location>
        <begin position="62"/>
        <end position="93"/>
    </location>
</feature>
<dbReference type="InterPro" id="IPR002146">
    <property type="entry name" value="ATP_synth_b/b'su_bac/chlpt"/>
</dbReference>
<dbReference type="SUPFAM" id="SSF81573">
    <property type="entry name" value="F1F0 ATP synthase subunit B, membrane domain"/>
    <property type="match status" value="1"/>
</dbReference>
<evidence type="ECO:0000256" key="13">
    <source>
        <dbReference type="ARBA" id="ARBA00025830"/>
    </source>
</evidence>
<feature type="transmembrane region" description="Helical" evidence="14">
    <location>
        <begin position="22"/>
        <end position="41"/>
    </location>
</feature>
<comment type="subcellular location">
    <subcellularLocation>
        <location evidence="1 14">Cell membrane</location>
        <topology evidence="1 14">Single-pass membrane protein</topology>
    </subcellularLocation>
</comment>
<evidence type="ECO:0000256" key="12">
    <source>
        <dbReference type="ARBA" id="ARBA00025198"/>
    </source>
</evidence>
<evidence type="ECO:0000256" key="3">
    <source>
        <dbReference type="ARBA" id="ARBA00022448"/>
    </source>
</evidence>
<dbReference type="AlphaFoldDB" id="A0A1H9R0C9"/>
<dbReference type="RefSeq" id="WP_091968199.1">
    <property type="nucleotide sequence ID" value="NZ_FOGZ01000005.1"/>
</dbReference>
<gene>
    <name evidence="14" type="primary">atpF</name>
    <name evidence="17" type="ORF">SAMN05443377_10552</name>
</gene>
<evidence type="ECO:0000256" key="5">
    <source>
        <dbReference type="ARBA" id="ARBA00022547"/>
    </source>
</evidence>
<dbReference type="OrthoDB" id="5243563at2"/>
<dbReference type="STRING" id="64702.SAMN05443377_10552"/>
<keyword evidence="8 14" id="KW-1133">Transmembrane helix</keyword>
<reference evidence="17 18" key="1">
    <citation type="submission" date="2016-10" db="EMBL/GenBank/DDBJ databases">
        <authorList>
            <person name="de Groot N.N."/>
        </authorList>
    </citation>
    <scope>NUCLEOTIDE SEQUENCE [LARGE SCALE GENOMIC DNA]</scope>
    <source>
        <strain evidence="17 18">DSM 16859</strain>
    </source>
</reference>
<evidence type="ECO:0000256" key="4">
    <source>
        <dbReference type="ARBA" id="ARBA00022475"/>
    </source>
</evidence>
<dbReference type="Pfam" id="PF00430">
    <property type="entry name" value="ATP-synt_B"/>
    <property type="match status" value="1"/>
</dbReference>
<evidence type="ECO:0000256" key="1">
    <source>
        <dbReference type="ARBA" id="ARBA00004162"/>
    </source>
</evidence>
<evidence type="ECO:0000256" key="11">
    <source>
        <dbReference type="ARBA" id="ARBA00023310"/>
    </source>
</evidence>
<comment type="function">
    <text evidence="14">Component of the F(0) channel, it forms part of the peripheral stalk, linking F(1) to F(0).</text>
</comment>
<comment type="similarity">
    <text evidence="2 14 15">Belongs to the ATPase B chain family.</text>
</comment>
<evidence type="ECO:0000313" key="18">
    <source>
        <dbReference type="Proteomes" id="UP000198815"/>
    </source>
</evidence>
<keyword evidence="4 14" id="KW-1003">Cell membrane</keyword>
<name>A0A1H9R0C9_9ACTN</name>
<dbReference type="EMBL" id="FOGZ01000005">
    <property type="protein sequence ID" value="SER66077.1"/>
    <property type="molecule type" value="Genomic_DNA"/>
</dbReference>
<keyword evidence="7 14" id="KW-0375">Hydrogen ion transport</keyword>
<evidence type="ECO:0000256" key="6">
    <source>
        <dbReference type="ARBA" id="ARBA00022692"/>
    </source>
</evidence>
<keyword evidence="9 14" id="KW-0406">Ion transport</keyword>
<keyword evidence="6 14" id="KW-0812">Transmembrane</keyword>
<keyword evidence="5 14" id="KW-0138">CF(0)</keyword>
<keyword evidence="3 14" id="KW-0813">Transport</keyword>
<evidence type="ECO:0000313" key="17">
    <source>
        <dbReference type="EMBL" id="SER66077.1"/>
    </source>
</evidence>
<dbReference type="InterPro" id="IPR005864">
    <property type="entry name" value="ATP_synth_F0_bsu_bac"/>
</dbReference>
<evidence type="ECO:0000256" key="9">
    <source>
        <dbReference type="ARBA" id="ARBA00023065"/>
    </source>
</evidence>
<evidence type="ECO:0000256" key="2">
    <source>
        <dbReference type="ARBA" id="ARBA00005513"/>
    </source>
</evidence>
<protein>
    <recommendedName>
        <fullName evidence="14">ATP synthase subunit b</fullName>
    </recommendedName>
    <alternativeName>
        <fullName evidence="14">ATP synthase F(0) sector subunit b</fullName>
    </alternativeName>
    <alternativeName>
        <fullName evidence="14">ATPase subunit I</fullName>
    </alternativeName>
    <alternativeName>
        <fullName evidence="14">F-type ATPase subunit b</fullName>
        <shortName evidence="14">F-ATPase subunit b</shortName>
    </alternativeName>
</protein>
<dbReference type="GO" id="GO:0046961">
    <property type="term" value="F:proton-transporting ATPase activity, rotational mechanism"/>
    <property type="evidence" value="ECO:0007669"/>
    <property type="project" value="TreeGrafter"/>
</dbReference>
<proteinExistence type="inferred from homology"/>
<keyword evidence="16" id="KW-0175">Coiled coil</keyword>
<dbReference type="NCBIfam" id="TIGR01144">
    <property type="entry name" value="ATP_synt_b"/>
    <property type="match status" value="1"/>
</dbReference>
<dbReference type="Gene3D" id="1.20.5.620">
    <property type="entry name" value="F1F0 ATP synthase subunit B, membrane domain"/>
    <property type="match status" value="1"/>
</dbReference>
<comment type="function">
    <text evidence="12 14">F(1)F(0) ATP synthase produces ATP from ADP in the presence of a proton or sodium gradient. F-type ATPases consist of two structural domains, F(1) containing the extramembraneous catalytic core and F(0) containing the membrane proton channel, linked together by a central stalk and a peripheral stalk. During catalysis, ATP synthesis in the catalytic domain of F(1) is coupled via a rotary mechanism of the central stalk subunits to proton translocation.</text>
</comment>
<dbReference type="PANTHER" id="PTHR33445">
    <property type="entry name" value="ATP SYNTHASE SUBUNIT B', CHLOROPLASTIC"/>
    <property type="match status" value="1"/>
</dbReference>
<dbReference type="PANTHER" id="PTHR33445:SF1">
    <property type="entry name" value="ATP SYNTHASE SUBUNIT B"/>
    <property type="match status" value="1"/>
</dbReference>
<evidence type="ECO:0000256" key="7">
    <source>
        <dbReference type="ARBA" id="ARBA00022781"/>
    </source>
</evidence>
<dbReference type="HAMAP" id="MF_01398">
    <property type="entry name" value="ATP_synth_b_bprime"/>
    <property type="match status" value="1"/>
</dbReference>
<dbReference type="NCBIfam" id="NF004412">
    <property type="entry name" value="PRK05759.1-3"/>
    <property type="match status" value="1"/>
</dbReference>
<evidence type="ECO:0000256" key="16">
    <source>
        <dbReference type="SAM" id="Coils"/>
    </source>
</evidence>
<keyword evidence="10 14" id="KW-0472">Membrane</keyword>
<dbReference type="GO" id="GO:0045259">
    <property type="term" value="C:proton-transporting ATP synthase complex"/>
    <property type="evidence" value="ECO:0007669"/>
    <property type="project" value="UniProtKB-KW"/>
</dbReference>
<dbReference type="CDD" id="cd06503">
    <property type="entry name" value="ATP-synt_Fo_b"/>
    <property type="match status" value="1"/>
</dbReference>
<organism evidence="17 18">
    <name type="scientific">Propionibacterium cyclohexanicum</name>
    <dbReference type="NCBI Taxonomy" id="64702"/>
    <lineage>
        <taxon>Bacteria</taxon>
        <taxon>Bacillati</taxon>
        <taxon>Actinomycetota</taxon>
        <taxon>Actinomycetes</taxon>
        <taxon>Propionibacteriales</taxon>
        <taxon>Propionibacteriaceae</taxon>
        <taxon>Propionibacterium</taxon>
    </lineage>
</organism>
<keyword evidence="11 14" id="KW-0066">ATP synthesis</keyword>
<dbReference type="InterPro" id="IPR050059">
    <property type="entry name" value="ATP_synthase_B_chain"/>
</dbReference>
<sequence length="185" mass="20262">MTGNELVPLIDLGPLAPELPEFLAGLVLLGLMWVVIAKAVAPRFETLYEHRASEIEGGIQHAEKIQTEADQARELYEQKLAEVNESVARAREEAKVRGEQIVREAKEHAALEQARMIAQARAQISAERQQAAHELTAQVGGLATTLAGRIVGESLDDDQRARRTVDRFLADLEAQPVRTAPDGAQ</sequence>
<evidence type="ECO:0000256" key="15">
    <source>
        <dbReference type="RuleBase" id="RU003848"/>
    </source>
</evidence>